<comment type="caution">
    <text evidence="4">The sequence shown here is derived from an EMBL/GenBank/DDBJ whole genome shotgun (WGS) entry which is preliminary data.</text>
</comment>
<evidence type="ECO:0000313" key="5">
    <source>
        <dbReference type="Proteomes" id="UP001150925"/>
    </source>
</evidence>
<evidence type="ECO:0000313" key="4">
    <source>
        <dbReference type="EMBL" id="KAJ1948735.1"/>
    </source>
</evidence>
<dbReference type="PANTHER" id="PTHR10063:SF11">
    <property type="entry name" value="RHO GTPASE-ACTIVATING PROTEIN CG5521-RELATED"/>
    <property type="match status" value="1"/>
</dbReference>
<keyword evidence="5" id="KW-1185">Reference proteome</keyword>
<dbReference type="EMBL" id="JANBPY010004230">
    <property type="protein sequence ID" value="KAJ1948735.1"/>
    <property type="molecule type" value="Genomic_DNA"/>
</dbReference>
<reference evidence="4" key="1">
    <citation type="submission" date="2022-07" db="EMBL/GenBank/DDBJ databases">
        <title>Phylogenomic reconstructions and comparative analyses of Kickxellomycotina fungi.</title>
        <authorList>
            <person name="Reynolds N.K."/>
            <person name="Stajich J.E."/>
            <person name="Barry K."/>
            <person name="Grigoriev I.V."/>
            <person name="Crous P."/>
            <person name="Smith M.E."/>
        </authorList>
    </citation>
    <scope>NUCLEOTIDE SEQUENCE</scope>
    <source>
        <strain evidence="4">RSA 1196</strain>
    </source>
</reference>
<evidence type="ECO:0000259" key="3">
    <source>
        <dbReference type="PROSITE" id="PS50085"/>
    </source>
</evidence>
<dbReference type="GO" id="GO:0005096">
    <property type="term" value="F:GTPase activator activity"/>
    <property type="evidence" value="ECO:0007669"/>
    <property type="project" value="UniProtKB-KW"/>
</dbReference>
<keyword evidence="1" id="KW-0343">GTPase activation</keyword>
<feature type="domain" description="Rap-GAP" evidence="3">
    <location>
        <begin position="85"/>
        <end position="299"/>
    </location>
</feature>
<evidence type="ECO:0000256" key="2">
    <source>
        <dbReference type="SAM" id="MobiDB-lite"/>
    </source>
</evidence>
<dbReference type="FunFam" id="3.40.50.11210:FF:000001">
    <property type="entry name" value="Ral GTPase-activating protein subunit alpha-1 isoform 1"/>
    <property type="match status" value="1"/>
</dbReference>
<accession>A0A9W8DZP1</accession>
<sequence>QEPQENSGNPTPSASIPTSELHNGKADKPVGASPRARDVNQLSPSGPVTELPQEKYSGPLTMPGVGLRMNLLAILQPSKSLFRDLRYLDTISSRERFKFAVFYVGSQQIDETAILSNTKGSAAYDTFMLTLGWEVDLATHSGYTGRLAQNGSDGTTAIYYSNASVEIVFHDSTRIPVDHDDKQFVNKKRHVGNDHIHIVWNENNTSFIPGTISGDFGNVIIIIHPLNRDMCGVRIYKERNVPNFGPLLDGTVVPWFAIGPLVRTTAVQAQRLIYSQRIPNAPNPFSSRKKEIAKIIEMHAKIPSVASLPTL</sequence>
<dbReference type="PANTHER" id="PTHR10063">
    <property type="entry name" value="TUBERIN"/>
    <property type="match status" value="1"/>
</dbReference>
<gene>
    <name evidence="4" type="ORF">IWQ62_006850</name>
</gene>
<dbReference type="Gene3D" id="3.40.50.11210">
    <property type="entry name" value="Rap/Ran-GAP"/>
    <property type="match status" value="1"/>
</dbReference>
<dbReference type="Proteomes" id="UP001150925">
    <property type="component" value="Unassembled WGS sequence"/>
</dbReference>
<dbReference type="OrthoDB" id="19311at2759"/>
<protein>
    <recommendedName>
        <fullName evidence="3">Rap-GAP domain-containing protein</fullName>
    </recommendedName>
</protein>
<dbReference type="GO" id="GO:0005634">
    <property type="term" value="C:nucleus"/>
    <property type="evidence" value="ECO:0007669"/>
    <property type="project" value="InterPro"/>
</dbReference>
<dbReference type="AlphaFoldDB" id="A0A9W8DZP1"/>
<feature type="region of interest" description="Disordered" evidence="2">
    <location>
        <begin position="1"/>
        <end position="58"/>
    </location>
</feature>
<dbReference type="PROSITE" id="PS50085">
    <property type="entry name" value="RAPGAP"/>
    <property type="match status" value="1"/>
</dbReference>
<dbReference type="GO" id="GO:0005737">
    <property type="term" value="C:cytoplasm"/>
    <property type="evidence" value="ECO:0007669"/>
    <property type="project" value="TreeGrafter"/>
</dbReference>
<dbReference type="SUPFAM" id="SSF111347">
    <property type="entry name" value="Rap/Ran-GAP"/>
    <property type="match status" value="1"/>
</dbReference>
<dbReference type="GO" id="GO:0051056">
    <property type="term" value="P:regulation of small GTPase mediated signal transduction"/>
    <property type="evidence" value="ECO:0007669"/>
    <property type="project" value="InterPro"/>
</dbReference>
<dbReference type="InterPro" id="IPR000331">
    <property type="entry name" value="Rap/Ran_GAP_dom"/>
</dbReference>
<proteinExistence type="predicted"/>
<feature type="compositionally biased region" description="Polar residues" evidence="2">
    <location>
        <begin position="1"/>
        <end position="21"/>
    </location>
</feature>
<feature type="non-terminal residue" evidence="4">
    <location>
        <position position="1"/>
    </location>
</feature>
<dbReference type="InterPro" id="IPR027107">
    <property type="entry name" value="Tuberin/Ral-act_asu"/>
</dbReference>
<evidence type="ECO:0000256" key="1">
    <source>
        <dbReference type="ARBA" id="ARBA00022468"/>
    </source>
</evidence>
<organism evidence="4 5">
    <name type="scientific">Dispira parvispora</name>
    <dbReference type="NCBI Taxonomy" id="1520584"/>
    <lineage>
        <taxon>Eukaryota</taxon>
        <taxon>Fungi</taxon>
        <taxon>Fungi incertae sedis</taxon>
        <taxon>Zoopagomycota</taxon>
        <taxon>Kickxellomycotina</taxon>
        <taxon>Dimargaritomycetes</taxon>
        <taxon>Dimargaritales</taxon>
        <taxon>Dimargaritaceae</taxon>
        <taxon>Dispira</taxon>
    </lineage>
</organism>
<dbReference type="InterPro" id="IPR035974">
    <property type="entry name" value="Rap/Ran-GAP_sf"/>
</dbReference>
<dbReference type="Pfam" id="PF02145">
    <property type="entry name" value="Rap_GAP"/>
    <property type="match status" value="1"/>
</dbReference>
<name>A0A9W8DZP1_9FUNG</name>